<dbReference type="RefSeq" id="WP_057559211.1">
    <property type="nucleotide sequence ID" value="NZ_CDNY01000025.1"/>
</dbReference>
<gene>
    <name evidence="2" type="ORF">UMC4404_25251</name>
</gene>
<organism evidence="2 3">
    <name type="scientific">Paraclostridium sordellii</name>
    <name type="common">Clostridium sordellii</name>
    <dbReference type="NCBI Taxonomy" id="1505"/>
    <lineage>
        <taxon>Bacteria</taxon>
        <taxon>Bacillati</taxon>
        <taxon>Bacillota</taxon>
        <taxon>Clostridia</taxon>
        <taxon>Peptostreptococcales</taxon>
        <taxon>Peptostreptococcaceae</taxon>
        <taxon>Paraclostridium</taxon>
    </lineage>
</organism>
<protein>
    <submittedName>
        <fullName evidence="2">Uncharacterized protein</fullName>
    </submittedName>
</protein>
<dbReference type="EMBL" id="CDNY01000025">
    <property type="protein sequence ID" value="CEO35084.1"/>
    <property type="molecule type" value="Genomic_DNA"/>
</dbReference>
<comment type="caution">
    <text evidence="2">The sequence shown here is derived from an EMBL/GenBank/DDBJ whole genome shotgun (WGS) entry which is preliminary data.</text>
</comment>
<accession>A0A9P1PAD8</accession>
<keyword evidence="1" id="KW-0732">Signal</keyword>
<name>A0A9P1PAD8_PARSO</name>
<sequence length="262" mass="28614">MKRKRIIKSLLLVAGVLSISSTSVFADAIPQTPISLEQKTSSKVALKSDQKSVNYSNFIKNGGGEQWVNLTLDGAEFNTSNPNEILKAITQNYDVKTTLSVSNDGKSIELGVYEPNAGIEYLDNWEITIKSSVLTSDTDASVKIPVNYDINTSTTPKVITSKQSVTIDELKNGFELPLTAIGGAVFNTDCIGNNVRLSLMQTANIPVTAYTFCDLDLTNISFFVKALNDIPESATEFTFRLEQERNAVLSPVPLIVKIPIVR</sequence>
<feature type="chain" id="PRO_5040203036" evidence="1">
    <location>
        <begin position="27"/>
        <end position="262"/>
    </location>
</feature>
<evidence type="ECO:0000313" key="2">
    <source>
        <dbReference type="EMBL" id="CEO35084.1"/>
    </source>
</evidence>
<feature type="signal peptide" evidence="1">
    <location>
        <begin position="1"/>
        <end position="26"/>
    </location>
</feature>
<dbReference type="AlphaFoldDB" id="A0A9P1PAD8"/>
<evidence type="ECO:0000313" key="3">
    <source>
        <dbReference type="Proteomes" id="UP000049685"/>
    </source>
</evidence>
<reference evidence="3" key="1">
    <citation type="submission" date="2015-01" db="EMBL/GenBank/DDBJ databases">
        <authorList>
            <person name="Aslett A.Martin."/>
            <person name="De Silva Nishadi"/>
        </authorList>
    </citation>
    <scope>NUCLEOTIDE SEQUENCE [LARGE SCALE GENOMIC DNA]</scope>
    <source>
        <strain evidence="3">UMC4404</strain>
    </source>
</reference>
<evidence type="ECO:0000256" key="1">
    <source>
        <dbReference type="SAM" id="SignalP"/>
    </source>
</evidence>
<dbReference type="Proteomes" id="UP000049685">
    <property type="component" value="Unassembled WGS sequence"/>
</dbReference>
<proteinExistence type="predicted"/>